<keyword evidence="5 7" id="KW-1133">Transmembrane helix</keyword>
<dbReference type="GO" id="GO:0005886">
    <property type="term" value="C:plasma membrane"/>
    <property type="evidence" value="ECO:0007669"/>
    <property type="project" value="UniProtKB-SubCell"/>
</dbReference>
<dbReference type="Proteomes" id="UP000000254">
    <property type="component" value="Chromosome"/>
</dbReference>
<dbReference type="Pfam" id="PF01891">
    <property type="entry name" value="CbiM"/>
    <property type="match status" value="1"/>
</dbReference>
<feature type="transmembrane region" description="Helical" evidence="7">
    <location>
        <begin position="72"/>
        <end position="98"/>
    </location>
</feature>
<feature type="transmembrane region" description="Helical" evidence="7">
    <location>
        <begin position="40"/>
        <end position="60"/>
    </location>
</feature>
<keyword evidence="3" id="KW-1003">Cell membrane</keyword>
<evidence type="ECO:0000256" key="1">
    <source>
        <dbReference type="ARBA" id="ARBA00004651"/>
    </source>
</evidence>
<organism evidence="8 9">
    <name type="scientific">Staphylothermus marinus (strain ATCC 43588 / DSM 3639 / JCM 9404 / F1)</name>
    <dbReference type="NCBI Taxonomy" id="399550"/>
    <lineage>
        <taxon>Archaea</taxon>
        <taxon>Thermoproteota</taxon>
        <taxon>Thermoprotei</taxon>
        <taxon>Desulfurococcales</taxon>
        <taxon>Desulfurococcaceae</taxon>
        <taxon>Staphylothermus</taxon>
    </lineage>
</organism>
<protein>
    <submittedName>
        <fullName evidence="8">Cobalamin (Vitamin B12) biosynthesis CbiM protein</fullName>
    </submittedName>
</protein>
<dbReference type="STRING" id="399550.Smar_0002"/>
<feature type="transmembrane region" description="Helical" evidence="7">
    <location>
        <begin position="6"/>
        <end position="28"/>
    </location>
</feature>
<dbReference type="eggNOG" id="arCOG02248">
    <property type="taxonomic scope" value="Archaea"/>
</dbReference>
<accession>A3DKF6</accession>
<proteinExistence type="predicted"/>
<keyword evidence="4 7" id="KW-0812">Transmembrane</keyword>
<dbReference type="OrthoDB" id="30946at2157"/>
<dbReference type="PANTHER" id="PTHR34229:SF1">
    <property type="entry name" value="METAL TRANSPORT PROTEIN HI_1621-RELATED"/>
    <property type="match status" value="1"/>
</dbReference>
<keyword evidence="9" id="KW-1185">Reference proteome</keyword>
<comment type="subcellular location">
    <subcellularLocation>
        <location evidence="1">Cell membrane</location>
        <topology evidence="1">Multi-pass membrane protein</topology>
    </subcellularLocation>
</comment>
<dbReference type="Gene3D" id="1.10.1760.20">
    <property type="match status" value="1"/>
</dbReference>
<evidence type="ECO:0000256" key="3">
    <source>
        <dbReference type="ARBA" id="ARBA00022475"/>
    </source>
</evidence>
<sequence length="214" mass="22528">MHIPDGFLDPVWCIITYLISITYFVAGAKIMKSPLTPGKVSLITTLAAGIFAAQMLNWPIPGGTSLHFVGGALAGILLGPFYGSTALALVVTLQALLFHDGGITTLGANLLNMAIIDVLIGYYIYRLVVAKTGFSKKTVFIGGLLGGWMGIFIAGVACGVEIGLSPQFPYGVLISVPAMGVWHFILGIIEGIITGSVLFYIASKNPELLVGNVR</sequence>
<feature type="transmembrane region" description="Helical" evidence="7">
    <location>
        <begin position="110"/>
        <end position="128"/>
    </location>
</feature>
<evidence type="ECO:0000256" key="5">
    <source>
        <dbReference type="ARBA" id="ARBA00022989"/>
    </source>
</evidence>
<evidence type="ECO:0000313" key="9">
    <source>
        <dbReference type="Proteomes" id="UP000000254"/>
    </source>
</evidence>
<dbReference type="HOGENOM" id="CLU_052508_2_1_2"/>
<evidence type="ECO:0000256" key="4">
    <source>
        <dbReference type="ARBA" id="ARBA00022692"/>
    </source>
</evidence>
<evidence type="ECO:0000256" key="6">
    <source>
        <dbReference type="ARBA" id="ARBA00023136"/>
    </source>
</evidence>
<dbReference type="RefSeq" id="WP_011838307.1">
    <property type="nucleotide sequence ID" value="NC_009033.1"/>
</dbReference>
<evidence type="ECO:0000256" key="7">
    <source>
        <dbReference type="SAM" id="Phobius"/>
    </source>
</evidence>
<evidence type="ECO:0000256" key="2">
    <source>
        <dbReference type="ARBA" id="ARBA00022448"/>
    </source>
</evidence>
<name>A3DKF6_STAMF</name>
<keyword evidence="2" id="KW-0813">Transport</keyword>
<dbReference type="EMBL" id="CP000575">
    <property type="protein sequence ID" value="ABN69116.1"/>
    <property type="molecule type" value="Genomic_DNA"/>
</dbReference>
<keyword evidence="6 7" id="KW-0472">Membrane</keyword>
<feature type="transmembrane region" description="Helical" evidence="7">
    <location>
        <begin position="181"/>
        <end position="202"/>
    </location>
</feature>
<dbReference type="GeneID" id="4907044"/>
<dbReference type="InterPro" id="IPR002751">
    <property type="entry name" value="CbiM/NikMN"/>
</dbReference>
<feature type="transmembrane region" description="Helical" evidence="7">
    <location>
        <begin position="140"/>
        <end position="160"/>
    </location>
</feature>
<dbReference type="AlphaFoldDB" id="A3DKF6"/>
<reference evidence="9" key="1">
    <citation type="journal article" date="2009" name="BMC Genomics">
        <title>The complete genome sequence of Staphylothermus marinus reveals differences in sulfur metabolism among heterotrophic Crenarchaeota.</title>
        <authorList>
            <person name="Anderson I.J."/>
            <person name="Dharmarajan L."/>
            <person name="Rodriguez J."/>
            <person name="Hooper S."/>
            <person name="Porat I."/>
            <person name="Ulrich L.E."/>
            <person name="Elkins J.G."/>
            <person name="Mavromatis K."/>
            <person name="Sun H."/>
            <person name="Land M."/>
            <person name="Lapidus A."/>
            <person name="Lucas S."/>
            <person name="Barry K."/>
            <person name="Huber H."/>
            <person name="Zhulin I.B."/>
            <person name="Whitman W.B."/>
            <person name="Mukhopadhyay B."/>
            <person name="Woese C."/>
            <person name="Bristow J."/>
            <person name="Kyrpides N."/>
        </authorList>
    </citation>
    <scope>NUCLEOTIDE SEQUENCE [LARGE SCALE GENOMIC DNA]</scope>
    <source>
        <strain evidence="9">ATCC 43588 / DSM 3639 / JCM 9404 / F1</strain>
    </source>
</reference>
<gene>
    <name evidence="8" type="ordered locus">Smar_0002</name>
</gene>
<reference evidence="8 9" key="2">
    <citation type="journal article" date="2009" name="Stand. Genomic Sci.">
        <title>Complete genome sequence of Staphylothermus marinus Stetter and Fiala 1986 type strain F1.</title>
        <authorList>
            <person name="Anderson I.J."/>
            <person name="Sun H."/>
            <person name="Lapidus A."/>
            <person name="Copeland A."/>
            <person name="Glavina Del Rio T."/>
            <person name="Tice H."/>
            <person name="Dalin E."/>
            <person name="Lucas S."/>
            <person name="Barry K."/>
            <person name="Land M."/>
            <person name="Richardson P."/>
            <person name="Huber H."/>
            <person name="Kyrpides N.C."/>
        </authorList>
    </citation>
    <scope>NUCLEOTIDE SEQUENCE [LARGE SCALE GENOMIC DNA]</scope>
    <source>
        <strain evidence="9">ATCC 43588 / DSM 3639 / JCM 9404 / F1</strain>
    </source>
</reference>
<dbReference type="GO" id="GO:0000041">
    <property type="term" value="P:transition metal ion transport"/>
    <property type="evidence" value="ECO:0007669"/>
    <property type="project" value="InterPro"/>
</dbReference>
<evidence type="ECO:0000313" key="8">
    <source>
        <dbReference type="EMBL" id="ABN69116.1"/>
    </source>
</evidence>
<dbReference type="KEGG" id="smr:Smar_0002"/>
<dbReference type="PANTHER" id="PTHR34229">
    <property type="entry name" value="METAL TRANSPORT PROTEIN HI_1621-RELATED"/>
    <property type="match status" value="1"/>
</dbReference>